<evidence type="ECO:0000256" key="1">
    <source>
        <dbReference type="SAM" id="Phobius"/>
    </source>
</evidence>
<keyword evidence="1" id="KW-0472">Membrane</keyword>
<keyword evidence="3" id="KW-1185">Reference proteome</keyword>
<organism evidence="2 3">
    <name type="scientific">Lophiotrema nucula</name>
    <dbReference type="NCBI Taxonomy" id="690887"/>
    <lineage>
        <taxon>Eukaryota</taxon>
        <taxon>Fungi</taxon>
        <taxon>Dikarya</taxon>
        <taxon>Ascomycota</taxon>
        <taxon>Pezizomycotina</taxon>
        <taxon>Dothideomycetes</taxon>
        <taxon>Pleosporomycetidae</taxon>
        <taxon>Pleosporales</taxon>
        <taxon>Lophiotremataceae</taxon>
        <taxon>Lophiotrema</taxon>
    </lineage>
</organism>
<gene>
    <name evidence="2" type="ORF">BDV96DRAFT_572619</name>
</gene>
<dbReference type="EMBL" id="ML977320">
    <property type="protein sequence ID" value="KAF2116663.1"/>
    <property type="molecule type" value="Genomic_DNA"/>
</dbReference>
<feature type="transmembrane region" description="Helical" evidence="1">
    <location>
        <begin position="26"/>
        <end position="44"/>
    </location>
</feature>
<feature type="transmembrane region" description="Helical" evidence="1">
    <location>
        <begin position="64"/>
        <end position="82"/>
    </location>
</feature>
<protein>
    <submittedName>
        <fullName evidence="2">Uncharacterized protein</fullName>
    </submittedName>
</protein>
<keyword evidence="1" id="KW-0812">Transmembrane</keyword>
<keyword evidence="1" id="KW-1133">Transmembrane helix</keyword>
<dbReference type="Proteomes" id="UP000799770">
    <property type="component" value="Unassembled WGS sequence"/>
</dbReference>
<evidence type="ECO:0000313" key="3">
    <source>
        <dbReference type="Proteomes" id="UP000799770"/>
    </source>
</evidence>
<name>A0A6A5ZCL0_9PLEO</name>
<sequence>MATEDFTKRRPQIINHPSHFFETLPGLYTSTLLYLGVLTNIYVYTKHRTPLPLFKDLLLYNSRIYALSCLTYLVILTCTHTFPTTSNPATLRQGDYSWLGEDS</sequence>
<dbReference type="AlphaFoldDB" id="A0A6A5ZCL0"/>
<reference evidence="2" key="1">
    <citation type="journal article" date="2020" name="Stud. Mycol.">
        <title>101 Dothideomycetes genomes: a test case for predicting lifestyles and emergence of pathogens.</title>
        <authorList>
            <person name="Haridas S."/>
            <person name="Albert R."/>
            <person name="Binder M."/>
            <person name="Bloem J."/>
            <person name="Labutti K."/>
            <person name="Salamov A."/>
            <person name="Andreopoulos B."/>
            <person name="Baker S."/>
            <person name="Barry K."/>
            <person name="Bills G."/>
            <person name="Bluhm B."/>
            <person name="Cannon C."/>
            <person name="Castanera R."/>
            <person name="Culley D."/>
            <person name="Daum C."/>
            <person name="Ezra D."/>
            <person name="Gonzalez J."/>
            <person name="Henrissat B."/>
            <person name="Kuo A."/>
            <person name="Liang C."/>
            <person name="Lipzen A."/>
            <person name="Lutzoni F."/>
            <person name="Magnuson J."/>
            <person name="Mondo S."/>
            <person name="Nolan M."/>
            <person name="Ohm R."/>
            <person name="Pangilinan J."/>
            <person name="Park H.-J."/>
            <person name="Ramirez L."/>
            <person name="Alfaro M."/>
            <person name="Sun H."/>
            <person name="Tritt A."/>
            <person name="Yoshinaga Y."/>
            <person name="Zwiers L.-H."/>
            <person name="Turgeon B."/>
            <person name="Goodwin S."/>
            <person name="Spatafora J."/>
            <person name="Crous P."/>
            <person name="Grigoriev I."/>
        </authorList>
    </citation>
    <scope>NUCLEOTIDE SEQUENCE</scope>
    <source>
        <strain evidence="2">CBS 627.86</strain>
    </source>
</reference>
<accession>A0A6A5ZCL0</accession>
<evidence type="ECO:0000313" key="2">
    <source>
        <dbReference type="EMBL" id="KAF2116663.1"/>
    </source>
</evidence>
<proteinExistence type="predicted"/>